<accession>A0A2T7NGA0</accession>
<dbReference type="Gene3D" id="3.10.450.40">
    <property type="match status" value="1"/>
</dbReference>
<keyword evidence="1 3" id="KW-0801">TPQ</keyword>
<evidence type="ECO:0000256" key="3">
    <source>
        <dbReference type="RuleBase" id="RU000672"/>
    </source>
</evidence>
<keyword evidence="3" id="KW-0479">Metal-binding</keyword>
<dbReference type="GO" id="GO:0048038">
    <property type="term" value="F:quinone binding"/>
    <property type="evidence" value="ECO:0007669"/>
    <property type="project" value="InterPro"/>
</dbReference>
<feature type="active site" description="Proton acceptor" evidence="1">
    <location>
        <position position="191"/>
    </location>
</feature>
<evidence type="ECO:0000256" key="2">
    <source>
        <dbReference type="PIRSR" id="PIRSR600269-51"/>
    </source>
</evidence>
<dbReference type="GO" id="GO:0009308">
    <property type="term" value="P:amine metabolic process"/>
    <property type="evidence" value="ECO:0007669"/>
    <property type="project" value="UniProtKB-UniRule"/>
</dbReference>
<dbReference type="PRINTS" id="PR00766">
    <property type="entry name" value="CUDAOXIDASE"/>
</dbReference>
<protein>
    <recommendedName>
        <fullName evidence="3">Amine oxidase</fullName>
        <ecNumber evidence="3">1.4.3.-</ecNumber>
    </recommendedName>
</protein>
<evidence type="ECO:0000256" key="1">
    <source>
        <dbReference type="PIRSR" id="PIRSR600269-50"/>
    </source>
</evidence>
<feature type="domain" description="Copper amine oxidase catalytic" evidence="4">
    <location>
        <begin position="127"/>
        <end position="565"/>
    </location>
</feature>
<dbReference type="PROSITE" id="PS01165">
    <property type="entry name" value="COPPER_AMINE_OXID_2"/>
    <property type="match status" value="1"/>
</dbReference>
<dbReference type="Gene3D" id="2.70.98.20">
    <property type="entry name" value="Copper amine oxidase, catalytic domain"/>
    <property type="match status" value="1"/>
</dbReference>
<dbReference type="PANTHER" id="PTHR10638">
    <property type="entry name" value="COPPER AMINE OXIDASE"/>
    <property type="match status" value="1"/>
</dbReference>
<dbReference type="GO" id="GO:0008131">
    <property type="term" value="F:primary methylamine oxidase activity"/>
    <property type="evidence" value="ECO:0007669"/>
    <property type="project" value="InterPro"/>
</dbReference>
<dbReference type="GO" id="GO:0005886">
    <property type="term" value="C:plasma membrane"/>
    <property type="evidence" value="ECO:0007669"/>
    <property type="project" value="TreeGrafter"/>
</dbReference>
<gene>
    <name evidence="5" type="ORF">C0Q70_20656</name>
</gene>
<dbReference type="InterPro" id="IPR015798">
    <property type="entry name" value="Cu_amine_oxidase_C"/>
</dbReference>
<dbReference type="OrthoDB" id="5379943at2759"/>
<dbReference type="Pfam" id="PF01179">
    <property type="entry name" value="Cu_amine_oxid"/>
    <property type="match status" value="1"/>
</dbReference>
<sequence>MSTCYSVEFPTIHPVPFQLLVSEVAPDKFSIQAVYYGGATFDSLQELVMKYTQGVIRKIRRTPPSVDPTHGSIPGSMNLRGDTFPNVPHAPPKQYEPQGPRYSVENQHVRRVDCTHIRGICVQTCPFRFTESSALGYLQWSFNVRMSVASGPQVWDVRWGEERVVYELSLQEVAVLYAGANPAASLLKLSDSAFGLGDATRGLVPGVDCPEHATFLHVNVFNRKAQASPYTSELRNAICIFEHTQVCHFDDTAPSSILRQSPSKFIRLFYDFHVSRTGDAAGKAYYGGLVDHALVMRTIIVEFNYDYIFDFVFHASGALETRTYATGYIMSEWFHYGEDPFGFRVHDDIVGLLHHHLFHIKLDMDVGGASNRYETLDLTVDERQWPWLTGLLPTSNSSSSSAASLQQISFRHNIRRTEREAVKHRDVDKPMYHIFYNDQNKNKFGNPRAYRLDVRGYSGQILPDDHLALRSRKWANYPMGVTKRKEEEDRSSSIYSMFDANDPVRDFESYILDNDDIVDQDLVAWVTLGFYHIPHTEDVPNTPTVGTETSVLLLPFNYFPEDPSMGSRDAVRAEWNQGRTSFSTYGTLRNVTCMPRTFPWFQGGSF</sequence>
<feature type="modified residue" description="2',4',5'-topaquinone" evidence="2">
    <location>
        <position position="305"/>
    </location>
</feature>
<keyword evidence="6" id="KW-1185">Reference proteome</keyword>
<comment type="caution">
    <text evidence="5">The sequence shown here is derived from an EMBL/GenBank/DDBJ whole genome shotgun (WGS) entry which is preliminary data.</text>
</comment>
<proteinExistence type="inferred from homology"/>
<dbReference type="Proteomes" id="UP000245119">
    <property type="component" value="Linkage Group LG13"/>
</dbReference>
<comment type="PTM">
    <text evidence="2 3">Topaquinone (TPQ) is generated by copper-dependent autoxidation of a specific tyrosyl residue.</text>
</comment>
<dbReference type="STRING" id="400727.A0A2T7NGA0"/>
<keyword evidence="3" id="KW-0560">Oxidoreductase</keyword>
<dbReference type="InterPro" id="IPR036460">
    <property type="entry name" value="Cu_amine_oxidase_C_sf"/>
</dbReference>
<dbReference type="InterPro" id="IPR000269">
    <property type="entry name" value="Cu_amine_oxidase"/>
</dbReference>
<reference evidence="5 6" key="1">
    <citation type="submission" date="2018-04" db="EMBL/GenBank/DDBJ databases">
        <title>The genome of golden apple snail Pomacea canaliculata provides insight into stress tolerance and invasive adaptation.</title>
        <authorList>
            <person name="Liu C."/>
            <person name="Liu B."/>
            <person name="Ren Y."/>
            <person name="Zhang Y."/>
            <person name="Wang H."/>
            <person name="Li S."/>
            <person name="Jiang F."/>
            <person name="Yin L."/>
            <person name="Zhang G."/>
            <person name="Qian W."/>
            <person name="Fan W."/>
        </authorList>
    </citation>
    <scope>NUCLEOTIDE SEQUENCE [LARGE SCALE GENOMIC DNA]</scope>
    <source>
        <strain evidence="5">SZHN2017</strain>
        <tissue evidence="5">Muscle</tissue>
    </source>
</reference>
<evidence type="ECO:0000313" key="5">
    <source>
        <dbReference type="EMBL" id="PVD20162.1"/>
    </source>
</evidence>
<comment type="similarity">
    <text evidence="3">Belongs to the copper/topaquinone oxidase family.</text>
</comment>
<dbReference type="PANTHER" id="PTHR10638:SF20">
    <property type="entry name" value="AMINE OXIDASE"/>
    <property type="match status" value="1"/>
</dbReference>
<keyword evidence="3" id="KW-0186">Copper</keyword>
<evidence type="ECO:0000259" key="4">
    <source>
        <dbReference type="Pfam" id="PF01179"/>
    </source>
</evidence>
<organism evidence="5 6">
    <name type="scientific">Pomacea canaliculata</name>
    <name type="common">Golden apple snail</name>
    <dbReference type="NCBI Taxonomy" id="400727"/>
    <lineage>
        <taxon>Eukaryota</taxon>
        <taxon>Metazoa</taxon>
        <taxon>Spiralia</taxon>
        <taxon>Lophotrochozoa</taxon>
        <taxon>Mollusca</taxon>
        <taxon>Gastropoda</taxon>
        <taxon>Caenogastropoda</taxon>
        <taxon>Architaenioglossa</taxon>
        <taxon>Ampullarioidea</taxon>
        <taxon>Ampullariidae</taxon>
        <taxon>Pomacea</taxon>
    </lineage>
</organism>
<name>A0A2T7NGA0_POMCA</name>
<dbReference type="EMBL" id="PZQS01000013">
    <property type="protein sequence ID" value="PVD20162.1"/>
    <property type="molecule type" value="Genomic_DNA"/>
</dbReference>
<dbReference type="InterPro" id="IPR049947">
    <property type="entry name" value="Cu_Am_Ox_Cu-bd"/>
</dbReference>
<dbReference type="EC" id="1.4.3.-" evidence="3"/>
<evidence type="ECO:0000313" key="6">
    <source>
        <dbReference type="Proteomes" id="UP000245119"/>
    </source>
</evidence>
<dbReference type="SUPFAM" id="SSF49998">
    <property type="entry name" value="Amine oxidase catalytic domain"/>
    <property type="match status" value="1"/>
</dbReference>
<comment type="cofactor">
    <cofactor evidence="3">
        <name>Cu cation</name>
        <dbReference type="ChEBI" id="CHEBI:23378"/>
    </cofactor>
    <text evidence="3">Contains 1 topaquinone per subunit.</text>
</comment>
<dbReference type="AlphaFoldDB" id="A0A2T7NGA0"/>
<dbReference type="GO" id="GO:0005507">
    <property type="term" value="F:copper ion binding"/>
    <property type="evidence" value="ECO:0007669"/>
    <property type="project" value="InterPro"/>
</dbReference>
<feature type="active site" description="Schiff-base intermediate with substrate; via topaquinone" evidence="1">
    <location>
        <position position="305"/>
    </location>
</feature>